<comment type="caution">
    <text evidence="5">The sequence shown here is derived from an EMBL/GenBank/DDBJ whole genome shotgun (WGS) entry which is preliminary data.</text>
</comment>
<evidence type="ECO:0000256" key="3">
    <source>
        <dbReference type="SAM" id="SignalP"/>
    </source>
</evidence>
<proteinExistence type="predicted"/>
<evidence type="ECO:0000256" key="1">
    <source>
        <dbReference type="ARBA" id="ARBA00004370"/>
    </source>
</evidence>
<evidence type="ECO:0000256" key="2">
    <source>
        <dbReference type="ARBA" id="ARBA00023136"/>
    </source>
</evidence>
<evidence type="ECO:0000313" key="6">
    <source>
        <dbReference type="Proteomes" id="UP000483432"/>
    </source>
</evidence>
<gene>
    <name evidence="5" type="ORF">GZ085_07235</name>
</gene>
<accession>A0A7C9KAZ7</accession>
<dbReference type="InterPro" id="IPR008816">
    <property type="entry name" value="Gly_zipper_2TM_dom"/>
</dbReference>
<feature type="domain" description="Glycine zipper 2TM" evidence="4">
    <location>
        <begin position="74"/>
        <end position="113"/>
    </location>
</feature>
<dbReference type="InterPro" id="IPR051407">
    <property type="entry name" value="Bact_OM_lipoprot/Surf_antigen"/>
</dbReference>
<dbReference type="PANTHER" id="PTHR35603">
    <property type="match status" value="1"/>
</dbReference>
<dbReference type="Pfam" id="PF05433">
    <property type="entry name" value="Rick_17kDa_Anti"/>
    <property type="match status" value="1"/>
</dbReference>
<reference evidence="5 6" key="1">
    <citation type="submission" date="2019-09" db="EMBL/GenBank/DDBJ databases">
        <title>H2 Metabolism Revealed by Metagenomic Analysis in Subglacial Sediment of East Antarctica.</title>
        <authorList>
            <person name="Yang Z."/>
            <person name="Zhang Y."/>
            <person name="Lv Y."/>
            <person name="Yan W."/>
            <person name="Xiao X."/>
            <person name="Sun B."/>
            <person name="Ma H."/>
        </authorList>
    </citation>
    <scope>NUCLEOTIDE SEQUENCE [LARGE SCALE GENOMIC DNA]</scope>
    <source>
        <strain evidence="5">Bin2_2</strain>
    </source>
</reference>
<comment type="subcellular location">
    <subcellularLocation>
        <location evidence="1">Membrane</location>
    </subcellularLocation>
</comment>
<evidence type="ECO:0000259" key="4">
    <source>
        <dbReference type="Pfam" id="PF05433"/>
    </source>
</evidence>
<dbReference type="EMBL" id="JAAFGW010000088">
    <property type="protein sequence ID" value="NDP48172.1"/>
    <property type="molecule type" value="Genomic_DNA"/>
</dbReference>
<dbReference type="NCBIfam" id="NF008437">
    <property type="entry name" value="PRK11280.1"/>
    <property type="match status" value="1"/>
</dbReference>
<keyword evidence="3" id="KW-0732">Signal</keyword>
<keyword evidence="2" id="KW-0472">Membrane</keyword>
<evidence type="ECO:0000313" key="5">
    <source>
        <dbReference type="EMBL" id="NDP48172.1"/>
    </source>
</evidence>
<dbReference type="Proteomes" id="UP000483432">
    <property type="component" value="Unassembled WGS sequence"/>
</dbReference>
<sequence>MKTRTFNTTLIAALLAATGTAQASDSNGDGFTARAQVLSSTPVFDTVNEPRRECWTESSGYETRSYRNGSNTGSTVLGAIAGGLLGSTVGKGNGKVAAAAVGAATGAVVGSRWNDGSNRYESSPRQVERCRTTDNYRQVVSGYDVRYRFQGREFSTRLPNDPGKWLTLNVSFNVAEDQRPGRYTNSYYERND</sequence>
<dbReference type="AlphaFoldDB" id="A0A7C9KAZ7"/>
<feature type="chain" id="PRO_5028979678" evidence="3">
    <location>
        <begin position="24"/>
        <end position="192"/>
    </location>
</feature>
<dbReference type="PANTHER" id="PTHR35603:SF2">
    <property type="entry name" value="OUTER MEMBRANE LIPOPROTEIN"/>
    <property type="match status" value="1"/>
</dbReference>
<feature type="signal peptide" evidence="3">
    <location>
        <begin position="1"/>
        <end position="23"/>
    </location>
</feature>
<protein>
    <submittedName>
        <fullName evidence="5">Glycine zipper 2TM domain-containing protein</fullName>
    </submittedName>
</protein>
<dbReference type="GO" id="GO:0019867">
    <property type="term" value="C:outer membrane"/>
    <property type="evidence" value="ECO:0007669"/>
    <property type="project" value="InterPro"/>
</dbReference>
<name>A0A7C9KAZ7_9PROT</name>
<organism evidence="5 6">
    <name type="scientific">Sulfuriferula multivorans</name>
    <dbReference type="NCBI Taxonomy" id="1559896"/>
    <lineage>
        <taxon>Bacteria</taxon>
        <taxon>Pseudomonadati</taxon>
        <taxon>Pseudomonadota</taxon>
        <taxon>Betaproteobacteria</taxon>
        <taxon>Nitrosomonadales</taxon>
        <taxon>Sulfuricellaceae</taxon>
        <taxon>Sulfuriferula</taxon>
    </lineage>
</organism>